<evidence type="ECO:0000256" key="8">
    <source>
        <dbReference type="ARBA" id="ARBA00023136"/>
    </source>
</evidence>
<evidence type="ECO:0000256" key="1">
    <source>
        <dbReference type="ARBA" id="ARBA00001971"/>
    </source>
</evidence>
<dbReference type="InterPro" id="IPR036396">
    <property type="entry name" value="Cyt_P450_sf"/>
</dbReference>
<keyword evidence="13" id="KW-1185">Reference proteome</keyword>
<dbReference type="AlphaFoldDB" id="B7PBT0"/>
<dbReference type="InParanoid" id="B7PBT0"/>
<dbReference type="PRINTS" id="PR00463">
    <property type="entry name" value="EP450I"/>
</dbReference>
<dbReference type="PRINTS" id="PR00385">
    <property type="entry name" value="P450"/>
</dbReference>
<dbReference type="VEuPathDB" id="VectorBase:ISCW002005"/>
<evidence type="ECO:0000313" key="12">
    <source>
        <dbReference type="EnsemblMetazoa" id="ISCW002005-PA"/>
    </source>
</evidence>
<dbReference type="VEuPathDB" id="VectorBase:ISCI002005"/>
<proteinExistence type="inferred from homology"/>
<dbReference type="PaxDb" id="6945-B7PBT0"/>
<keyword evidence="7 10" id="KW-0503">Monooxygenase</keyword>
<feature type="binding site" description="axial binding residue" evidence="9">
    <location>
        <position position="176"/>
    </location>
    <ligand>
        <name>heme</name>
        <dbReference type="ChEBI" id="CHEBI:30413"/>
    </ligand>
    <ligandPart>
        <name>Fe</name>
        <dbReference type="ChEBI" id="CHEBI:18248"/>
    </ligandPart>
</feature>
<dbReference type="OrthoDB" id="6477772at2759"/>
<dbReference type="EC" id="1.14.14.1" evidence="11"/>
<evidence type="ECO:0000313" key="13">
    <source>
        <dbReference type="Proteomes" id="UP000001555"/>
    </source>
</evidence>
<keyword evidence="5" id="KW-0256">Endoplasmic reticulum</keyword>
<comment type="subcellular location">
    <subcellularLocation>
        <location evidence="2">Endoplasmic reticulum membrane</location>
    </subcellularLocation>
</comment>
<dbReference type="InterPro" id="IPR001128">
    <property type="entry name" value="Cyt_P450"/>
</dbReference>
<keyword evidence="4 9" id="KW-0349">Heme</keyword>
<dbReference type="Gene3D" id="1.10.630.10">
    <property type="entry name" value="Cytochrome P450"/>
    <property type="match status" value="1"/>
</dbReference>
<reference evidence="12" key="2">
    <citation type="submission" date="2020-05" db="UniProtKB">
        <authorList>
            <consortium name="EnsemblMetazoa"/>
        </authorList>
    </citation>
    <scope>IDENTIFICATION</scope>
    <source>
        <strain evidence="12">wikel</strain>
    </source>
</reference>
<comment type="similarity">
    <text evidence="3 10">Belongs to the cytochrome P450 family.</text>
</comment>
<dbReference type="GO" id="GO:0020037">
    <property type="term" value="F:heme binding"/>
    <property type="evidence" value="ECO:0007669"/>
    <property type="project" value="InterPro"/>
</dbReference>
<keyword evidence="10 11" id="KW-0560">Oxidoreductase</keyword>
<evidence type="ECO:0000256" key="7">
    <source>
        <dbReference type="ARBA" id="ARBA00023033"/>
    </source>
</evidence>
<dbReference type="GO" id="GO:0016712">
    <property type="term" value="F:oxidoreductase activity, acting on paired donors, with incorporation or reduction of molecular oxygen, reduced flavin or flavoprotein as one donor, and incorporation of one atom of oxygen"/>
    <property type="evidence" value="ECO:0007669"/>
    <property type="project" value="UniProtKB-EC"/>
</dbReference>
<evidence type="ECO:0000256" key="4">
    <source>
        <dbReference type="ARBA" id="ARBA00022617"/>
    </source>
</evidence>
<accession>B7PBT0</accession>
<dbReference type="GO" id="GO:0005789">
    <property type="term" value="C:endoplasmic reticulum membrane"/>
    <property type="evidence" value="ECO:0007669"/>
    <property type="project" value="UniProtKB-SubCell"/>
</dbReference>
<evidence type="ECO:0000256" key="6">
    <source>
        <dbReference type="ARBA" id="ARBA00023004"/>
    </source>
</evidence>
<name>B7PBT0_IXOSC</name>
<dbReference type="SUPFAM" id="SSF48264">
    <property type="entry name" value="Cytochrome P450"/>
    <property type="match status" value="1"/>
</dbReference>
<gene>
    <name evidence="12" type="primary">8027549</name>
    <name evidence="11" type="ORF">IscW_ISCW002005</name>
</gene>
<dbReference type="HOGENOM" id="CLU_001570_5_7_1"/>
<dbReference type="VEuPathDB" id="VectorBase:ISCP_009268"/>
<reference evidence="11 13" key="1">
    <citation type="submission" date="2008-03" db="EMBL/GenBank/DDBJ databases">
        <title>Annotation of Ixodes scapularis.</title>
        <authorList>
            <consortium name="Ixodes scapularis Genome Project Consortium"/>
            <person name="Caler E."/>
            <person name="Hannick L.I."/>
            <person name="Bidwell S."/>
            <person name="Joardar V."/>
            <person name="Thiagarajan M."/>
            <person name="Amedeo P."/>
            <person name="Galinsky K.J."/>
            <person name="Schobel S."/>
            <person name="Inman J."/>
            <person name="Hostetler J."/>
            <person name="Miller J."/>
            <person name="Hammond M."/>
            <person name="Megy K."/>
            <person name="Lawson D."/>
            <person name="Kodira C."/>
            <person name="Sutton G."/>
            <person name="Meyer J."/>
            <person name="Hill C.A."/>
            <person name="Birren B."/>
            <person name="Nene V."/>
            <person name="Collins F."/>
            <person name="Alarcon-Chaidez F."/>
            <person name="Wikel S."/>
            <person name="Strausberg R."/>
        </authorList>
    </citation>
    <scope>NUCLEOTIDE SEQUENCE [LARGE SCALE GENOMIC DNA]</scope>
    <source>
        <strain evidence="13">Wikel</strain>
        <strain evidence="11">Wikel colony</strain>
    </source>
</reference>
<dbReference type="Proteomes" id="UP000001555">
    <property type="component" value="Unassembled WGS sequence"/>
</dbReference>
<protein>
    <submittedName>
        <fullName evidence="11 12">Cytochrome P450, putative</fullName>
        <ecNumber evidence="11">1.14.14.1</ecNumber>
    </submittedName>
</protein>
<evidence type="ECO:0000256" key="10">
    <source>
        <dbReference type="RuleBase" id="RU000461"/>
    </source>
</evidence>
<dbReference type="EnsemblMetazoa" id="ISCW002005-RA">
    <property type="protein sequence ID" value="ISCW002005-PA"/>
    <property type="gene ID" value="ISCW002005"/>
</dbReference>
<sequence length="239" mass="27802">MSRTDTTLMNLLLRAHLQDNKYTEEDVKKDIDTVFGAGNDTTTSATCWTLYLLGLNSKIQAKVHHELDEILGRDTDREFTTDDLRRMKYLECCLKEGLRLYPSFPYIGRVLDHDLEIDGYKIPKGVSCFVNIYSLHRNPEHFKNPEEFVPDRFMGHETTRRHPFSYIPFSGGPKNCLGQRFATVESKLLLAKVLSKFTIESTRPLEQIKVTFEVIIRARGGHQVWLRRRTQMDSFQQLN</sequence>
<dbReference type="STRING" id="6945.B7PBT0"/>
<keyword evidence="6 9" id="KW-0408">Iron</keyword>
<dbReference type="EMBL" id="ABJB010116346">
    <property type="status" value="NOT_ANNOTATED_CDS"/>
    <property type="molecule type" value="Genomic_DNA"/>
</dbReference>
<dbReference type="Pfam" id="PF00067">
    <property type="entry name" value="p450"/>
    <property type="match status" value="1"/>
</dbReference>
<comment type="cofactor">
    <cofactor evidence="1 9">
        <name>heme</name>
        <dbReference type="ChEBI" id="CHEBI:30413"/>
    </cofactor>
</comment>
<dbReference type="PROSITE" id="PS00086">
    <property type="entry name" value="CYTOCHROME_P450"/>
    <property type="match status" value="1"/>
</dbReference>
<evidence type="ECO:0000256" key="5">
    <source>
        <dbReference type="ARBA" id="ARBA00022824"/>
    </source>
</evidence>
<evidence type="ECO:0000313" key="11">
    <source>
        <dbReference type="EMBL" id="EEC04052.1"/>
    </source>
</evidence>
<dbReference type="PANTHER" id="PTHR24291">
    <property type="entry name" value="CYTOCHROME P450 FAMILY 4"/>
    <property type="match status" value="1"/>
</dbReference>
<dbReference type="GO" id="GO:0005506">
    <property type="term" value="F:iron ion binding"/>
    <property type="evidence" value="ECO:0007669"/>
    <property type="project" value="InterPro"/>
</dbReference>
<dbReference type="PANTHER" id="PTHR24291:SF189">
    <property type="entry name" value="CYTOCHROME P450 4C3-RELATED"/>
    <property type="match status" value="1"/>
</dbReference>
<organism>
    <name type="scientific">Ixodes scapularis</name>
    <name type="common">Black-legged tick</name>
    <name type="synonym">Deer tick</name>
    <dbReference type="NCBI Taxonomy" id="6945"/>
    <lineage>
        <taxon>Eukaryota</taxon>
        <taxon>Metazoa</taxon>
        <taxon>Ecdysozoa</taxon>
        <taxon>Arthropoda</taxon>
        <taxon>Chelicerata</taxon>
        <taxon>Arachnida</taxon>
        <taxon>Acari</taxon>
        <taxon>Parasitiformes</taxon>
        <taxon>Ixodida</taxon>
        <taxon>Ixodoidea</taxon>
        <taxon>Ixodidae</taxon>
        <taxon>Ixodinae</taxon>
        <taxon>Ixodes</taxon>
    </lineage>
</organism>
<evidence type="ECO:0000256" key="3">
    <source>
        <dbReference type="ARBA" id="ARBA00010617"/>
    </source>
</evidence>
<keyword evidence="8" id="KW-0472">Membrane</keyword>
<dbReference type="InterPro" id="IPR017972">
    <property type="entry name" value="Cyt_P450_CS"/>
</dbReference>
<dbReference type="InterPro" id="IPR002401">
    <property type="entry name" value="Cyt_P450_E_grp-I"/>
</dbReference>
<evidence type="ECO:0000256" key="9">
    <source>
        <dbReference type="PIRSR" id="PIRSR602401-1"/>
    </source>
</evidence>
<dbReference type="InterPro" id="IPR050196">
    <property type="entry name" value="Cytochrome_P450_Monoox"/>
</dbReference>
<dbReference type="EMBL" id="DS679036">
    <property type="protein sequence ID" value="EEC04052.1"/>
    <property type="molecule type" value="Genomic_DNA"/>
</dbReference>
<evidence type="ECO:0000256" key="2">
    <source>
        <dbReference type="ARBA" id="ARBA00004586"/>
    </source>
</evidence>
<keyword evidence="9 10" id="KW-0479">Metal-binding</keyword>